<gene>
    <name evidence="1" type="ORF">DPMN_030794</name>
</gene>
<sequence length="84" mass="9271">MTGTSASENTAFIRTAPASKATLNTSSNSLSSQVEVDAVPDVRMKAPELVTGSQLEGTFTENHWREIDHVRYELINLPSIYLFK</sequence>
<accession>A0A9D4RIE8</accession>
<keyword evidence="2" id="KW-1185">Reference proteome</keyword>
<evidence type="ECO:0000313" key="2">
    <source>
        <dbReference type="Proteomes" id="UP000828390"/>
    </source>
</evidence>
<name>A0A9D4RIE8_DREPO</name>
<protein>
    <submittedName>
        <fullName evidence="1">Uncharacterized protein</fullName>
    </submittedName>
</protein>
<dbReference type="Proteomes" id="UP000828390">
    <property type="component" value="Unassembled WGS sequence"/>
</dbReference>
<reference evidence="1" key="1">
    <citation type="journal article" date="2019" name="bioRxiv">
        <title>The Genome of the Zebra Mussel, Dreissena polymorpha: A Resource for Invasive Species Research.</title>
        <authorList>
            <person name="McCartney M.A."/>
            <person name="Auch B."/>
            <person name="Kono T."/>
            <person name="Mallez S."/>
            <person name="Zhang Y."/>
            <person name="Obille A."/>
            <person name="Becker A."/>
            <person name="Abrahante J.E."/>
            <person name="Garbe J."/>
            <person name="Badalamenti J.P."/>
            <person name="Herman A."/>
            <person name="Mangelson H."/>
            <person name="Liachko I."/>
            <person name="Sullivan S."/>
            <person name="Sone E.D."/>
            <person name="Koren S."/>
            <person name="Silverstein K.A.T."/>
            <person name="Beckman K.B."/>
            <person name="Gohl D.M."/>
        </authorList>
    </citation>
    <scope>NUCLEOTIDE SEQUENCE</scope>
    <source>
        <strain evidence="1">Duluth1</strain>
        <tissue evidence="1">Whole animal</tissue>
    </source>
</reference>
<organism evidence="1 2">
    <name type="scientific">Dreissena polymorpha</name>
    <name type="common">Zebra mussel</name>
    <name type="synonym">Mytilus polymorpha</name>
    <dbReference type="NCBI Taxonomy" id="45954"/>
    <lineage>
        <taxon>Eukaryota</taxon>
        <taxon>Metazoa</taxon>
        <taxon>Spiralia</taxon>
        <taxon>Lophotrochozoa</taxon>
        <taxon>Mollusca</taxon>
        <taxon>Bivalvia</taxon>
        <taxon>Autobranchia</taxon>
        <taxon>Heteroconchia</taxon>
        <taxon>Euheterodonta</taxon>
        <taxon>Imparidentia</taxon>
        <taxon>Neoheterodontei</taxon>
        <taxon>Myida</taxon>
        <taxon>Dreissenoidea</taxon>
        <taxon>Dreissenidae</taxon>
        <taxon>Dreissena</taxon>
    </lineage>
</organism>
<reference evidence="1" key="2">
    <citation type="submission" date="2020-11" db="EMBL/GenBank/DDBJ databases">
        <authorList>
            <person name="McCartney M.A."/>
            <person name="Auch B."/>
            <person name="Kono T."/>
            <person name="Mallez S."/>
            <person name="Becker A."/>
            <person name="Gohl D.M."/>
            <person name="Silverstein K.A.T."/>
            <person name="Koren S."/>
            <person name="Bechman K.B."/>
            <person name="Herman A."/>
            <person name="Abrahante J.E."/>
            <person name="Garbe J."/>
        </authorList>
    </citation>
    <scope>NUCLEOTIDE SEQUENCE</scope>
    <source>
        <strain evidence="1">Duluth1</strain>
        <tissue evidence="1">Whole animal</tissue>
    </source>
</reference>
<evidence type="ECO:0000313" key="1">
    <source>
        <dbReference type="EMBL" id="KAH3867662.1"/>
    </source>
</evidence>
<proteinExistence type="predicted"/>
<dbReference type="EMBL" id="JAIWYP010000002">
    <property type="protein sequence ID" value="KAH3867662.1"/>
    <property type="molecule type" value="Genomic_DNA"/>
</dbReference>
<dbReference type="AlphaFoldDB" id="A0A9D4RIE8"/>
<comment type="caution">
    <text evidence="1">The sequence shown here is derived from an EMBL/GenBank/DDBJ whole genome shotgun (WGS) entry which is preliminary data.</text>
</comment>